<comment type="caution">
    <text evidence="1">The sequence shown here is derived from an EMBL/GenBank/DDBJ whole genome shotgun (WGS) entry which is preliminary data.</text>
</comment>
<proteinExistence type="predicted"/>
<keyword evidence="2" id="KW-1185">Reference proteome</keyword>
<evidence type="ECO:0000313" key="2">
    <source>
        <dbReference type="Proteomes" id="UP000689195"/>
    </source>
</evidence>
<gene>
    <name evidence="1" type="ORF">PPENT_87.1.T1690017</name>
</gene>
<reference evidence="1" key="1">
    <citation type="submission" date="2021-01" db="EMBL/GenBank/DDBJ databases">
        <authorList>
            <consortium name="Genoscope - CEA"/>
            <person name="William W."/>
        </authorList>
    </citation>
    <scope>NUCLEOTIDE SEQUENCE</scope>
</reference>
<organism evidence="1 2">
    <name type="scientific">Paramecium pentaurelia</name>
    <dbReference type="NCBI Taxonomy" id="43138"/>
    <lineage>
        <taxon>Eukaryota</taxon>
        <taxon>Sar</taxon>
        <taxon>Alveolata</taxon>
        <taxon>Ciliophora</taxon>
        <taxon>Intramacronucleata</taxon>
        <taxon>Oligohymenophorea</taxon>
        <taxon>Peniculida</taxon>
        <taxon>Parameciidae</taxon>
        <taxon>Paramecium</taxon>
    </lineage>
</organism>
<sequence length="95" mass="11364">MREIFSKRKQDVVQILEVGHKQEICLLRKEYLDVSLQKLLQYKVDLEGSFGMRNSKKQVLETDRRFLNHTITSKHQHLQLAQISNFIQYKQSTFI</sequence>
<protein>
    <submittedName>
        <fullName evidence="1">Uncharacterized protein</fullName>
    </submittedName>
</protein>
<dbReference type="Proteomes" id="UP000689195">
    <property type="component" value="Unassembled WGS sequence"/>
</dbReference>
<dbReference type="EMBL" id="CAJJDO010000169">
    <property type="protein sequence ID" value="CAD8212543.1"/>
    <property type="molecule type" value="Genomic_DNA"/>
</dbReference>
<dbReference type="AlphaFoldDB" id="A0A8S1YH11"/>
<evidence type="ECO:0000313" key="1">
    <source>
        <dbReference type="EMBL" id="CAD8212543.1"/>
    </source>
</evidence>
<name>A0A8S1YH11_9CILI</name>
<accession>A0A8S1YH11</accession>